<dbReference type="PROSITE" id="PS50280">
    <property type="entry name" value="SET"/>
    <property type="match status" value="1"/>
</dbReference>
<dbReference type="CDD" id="cd20071">
    <property type="entry name" value="SET_SMYD"/>
    <property type="match status" value="1"/>
</dbReference>
<dbReference type="InterPro" id="IPR011990">
    <property type="entry name" value="TPR-like_helical_dom_sf"/>
</dbReference>
<dbReference type="SMART" id="SM00317">
    <property type="entry name" value="SET"/>
    <property type="match status" value="1"/>
</dbReference>
<dbReference type="AlphaFoldDB" id="A0A4Y7L3V8"/>
<gene>
    <name evidence="2" type="ORF">C5167_042211</name>
</gene>
<evidence type="ECO:0000313" key="3">
    <source>
        <dbReference type="Proteomes" id="UP000316621"/>
    </source>
</evidence>
<dbReference type="PANTHER" id="PTHR47643:SF2">
    <property type="entry name" value="TPR DOMAIN PROTEIN (AFU_ORTHOLOGUE AFUA_5G12710)"/>
    <property type="match status" value="1"/>
</dbReference>
<dbReference type="InterPro" id="IPR019734">
    <property type="entry name" value="TPR_rpt"/>
</dbReference>
<organism evidence="2 3">
    <name type="scientific">Papaver somniferum</name>
    <name type="common">Opium poppy</name>
    <dbReference type="NCBI Taxonomy" id="3469"/>
    <lineage>
        <taxon>Eukaryota</taxon>
        <taxon>Viridiplantae</taxon>
        <taxon>Streptophyta</taxon>
        <taxon>Embryophyta</taxon>
        <taxon>Tracheophyta</taxon>
        <taxon>Spermatophyta</taxon>
        <taxon>Magnoliopsida</taxon>
        <taxon>Ranunculales</taxon>
        <taxon>Papaveraceae</taxon>
        <taxon>Papaveroideae</taxon>
        <taxon>Papaver</taxon>
    </lineage>
</organism>
<dbReference type="SUPFAM" id="SSF48452">
    <property type="entry name" value="TPR-like"/>
    <property type="match status" value="1"/>
</dbReference>
<feature type="domain" description="SET" evidence="1">
    <location>
        <begin position="184"/>
        <end position="371"/>
    </location>
</feature>
<accession>A0A4Y7L3V8</accession>
<dbReference type="EMBL" id="CM010724">
    <property type="protein sequence ID" value="RZC79637.1"/>
    <property type="molecule type" value="Genomic_DNA"/>
</dbReference>
<dbReference type="InterPro" id="IPR053209">
    <property type="entry name" value="Gramillin-biosynth_MTr"/>
</dbReference>
<reference evidence="2 3" key="1">
    <citation type="journal article" date="2018" name="Science">
        <title>The opium poppy genome and morphinan production.</title>
        <authorList>
            <person name="Guo L."/>
            <person name="Winzer T."/>
            <person name="Yang X."/>
            <person name="Li Y."/>
            <person name="Ning Z."/>
            <person name="He Z."/>
            <person name="Teodor R."/>
            <person name="Lu Y."/>
            <person name="Bowser T.A."/>
            <person name="Graham I.A."/>
            <person name="Ye K."/>
        </authorList>
    </citation>
    <scope>NUCLEOTIDE SEQUENCE [LARGE SCALE GENOMIC DNA]</scope>
    <source>
        <strain evidence="3">cv. HN1</strain>
        <tissue evidence="2">Leaves</tissue>
    </source>
</reference>
<dbReference type="Gene3D" id="1.25.40.10">
    <property type="entry name" value="Tetratricopeptide repeat domain"/>
    <property type="match status" value="1"/>
</dbReference>
<protein>
    <recommendedName>
        <fullName evidence="1">SET domain-containing protein</fullName>
    </recommendedName>
</protein>
<dbReference type="STRING" id="3469.A0A4Y7L3V8"/>
<evidence type="ECO:0000259" key="1">
    <source>
        <dbReference type="PROSITE" id="PS50280"/>
    </source>
</evidence>
<dbReference type="Gene3D" id="2.170.270.10">
    <property type="entry name" value="SET domain"/>
    <property type="match status" value="1"/>
</dbReference>
<dbReference type="OMA" id="HFRTLIC"/>
<dbReference type="OrthoDB" id="1028014at2759"/>
<keyword evidence="3" id="KW-1185">Reference proteome</keyword>
<name>A0A4Y7L3V8_PAPSO</name>
<dbReference type="InterPro" id="IPR001214">
    <property type="entry name" value="SET_dom"/>
</dbReference>
<dbReference type="Pfam" id="PF00856">
    <property type="entry name" value="SET"/>
    <property type="match status" value="1"/>
</dbReference>
<sequence length="543" mass="62234">MKIDDEEEEELMQQLRFKPTELLLREEYKESIKVYSNFISLSKNHLPKITSKSENPDRFNKLQKTLCLALSNRADAKSKIRHYAESLEDCNAALEIENTHFKTLVCKGKILLHLNQYANASNCFQSALHDNEPIQNSDFEMINGFLDRCKKLEYQSRTGVFDLSDWVLNGFSKDQNPDLAEFIGPVEIKKSEVSGRGLFTTKNIEAGSLLFVTKAVATDRGIFLPECGEDSKMVMWKDFVDKIVDVATKCRKTCDLICRLSTGEEEEVLQVPDISVFRPDNDDFLLTEYMKPDVAKILNILDVNSLTEEDGFSSKVLGKNSNYYGVGLWILASFINHSCEPNARRLHIGDHLMVHASRDIKAGEEIFFAYFDVLTPLNKRIEMSKTWGFHCECNRCRFERDMFNRNQGLTEIEILLECGSDIGNVIVRLEEGMKRWMVKAEKREKGYLRASFWRIFTEAYQSEKSMQRWGRRIPPAEVVGESVAEAVGSDERVLKMVVDGLRRNGVIGGVVEMEKEMKLGRSVYGKVIKKRKAMKALLELCIR</sequence>
<dbReference type="Proteomes" id="UP000316621">
    <property type="component" value="Chromosome 10"/>
</dbReference>
<dbReference type="SMART" id="SM00028">
    <property type="entry name" value="TPR"/>
    <property type="match status" value="2"/>
</dbReference>
<dbReference type="Gramene" id="RZC79637">
    <property type="protein sequence ID" value="RZC79637"/>
    <property type="gene ID" value="C5167_042211"/>
</dbReference>
<proteinExistence type="predicted"/>
<dbReference type="PANTHER" id="PTHR47643">
    <property type="entry name" value="TPR DOMAIN PROTEIN (AFU_ORTHOLOGUE AFUA_5G12710)"/>
    <property type="match status" value="1"/>
</dbReference>
<evidence type="ECO:0000313" key="2">
    <source>
        <dbReference type="EMBL" id="RZC79637.1"/>
    </source>
</evidence>
<dbReference type="InterPro" id="IPR046341">
    <property type="entry name" value="SET_dom_sf"/>
</dbReference>
<dbReference type="SUPFAM" id="SSF82199">
    <property type="entry name" value="SET domain"/>
    <property type="match status" value="1"/>
</dbReference>